<dbReference type="eggNOG" id="COG2141">
    <property type="taxonomic scope" value="Bacteria"/>
</dbReference>
<accession>A0A076ES46</accession>
<dbReference type="AlphaFoldDB" id="A0A076ES46"/>
<dbReference type="Pfam" id="PF00296">
    <property type="entry name" value="Bac_luciferase"/>
    <property type="match status" value="1"/>
</dbReference>
<dbReference type="NCBIfam" id="TIGR03620">
    <property type="entry name" value="F420_MSMEG_4141"/>
    <property type="match status" value="1"/>
</dbReference>
<evidence type="ECO:0000313" key="3">
    <source>
        <dbReference type="Proteomes" id="UP000028488"/>
    </source>
</evidence>
<dbReference type="RefSeq" id="WP_128641380.1">
    <property type="nucleotide sequence ID" value="NZ_CP008947.1"/>
</dbReference>
<dbReference type="InterPro" id="IPR036661">
    <property type="entry name" value="Luciferase-like_sf"/>
</dbReference>
<dbReference type="InterPro" id="IPR019922">
    <property type="entry name" value="Lucif-like_OxRdatse_MSMEG_4141"/>
</dbReference>
<dbReference type="PANTHER" id="PTHR30137">
    <property type="entry name" value="LUCIFERASE-LIKE MONOOXYGENASE"/>
    <property type="match status" value="1"/>
</dbReference>
<dbReference type="SUPFAM" id="SSF51679">
    <property type="entry name" value="Bacterial luciferase-like"/>
    <property type="match status" value="1"/>
</dbReference>
<sequence length="284" mass="29797">MTETTAETPQLGQFGVWRHAGGLAPEVGAAIESAGYGAIWIGGSPPADLDVAERLLDATSTITVATGIVNIWTAPADEIATSFHRLEARHPGRFLLGIGVGHPEQPGLNYSKPYAALVEYLDALDAAGVPAGRRVLAALGPKVLELSAARAAGAHPYLTTPQHTRAARELLGPGPVIAPEQKVVLDTDPERARPIGRSAVENPYLHLRNYVNNLKRLGYTDEQIADGGSDDLIDALAAHGDTQYVAGRLREHLDAGADHVAIQVLPAGDDPVPALRELAGALGL</sequence>
<proteinExistence type="predicted"/>
<name>A0A076ES46_RHOOP</name>
<feature type="domain" description="Luciferase-like" evidence="1">
    <location>
        <begin position="26"/>
        <end position="126"/>
    </location>
</feature>
<dbReference type="PANTHER" id="PTHR30137:SF18">
    <property type="entry name" value="CONSERVED PROTEIN"/>
    <property type="match status" value="1"/>
</dbReference>
<evidence type="ECO:0000259" key="1">
    <source>
        <dbReference type="Pfam" id="PF00296"/>
    </source>
</evidence>
<dbReference type="GO" id="GO:0016705">
    <property type="term" value="F:oxidoreductase activity, acting on paired donors, with incorporation or reduction of molecular oxygen"/>
    <property type="evidence" value="ECO:0007669"/>
    <property type="project" value="InterPro"/>
</dbReference>
<dbReference type="Gene3D" id="3.20.20.30">
    <property type="entry name" value="Luciferase-like domain"/>
    <property type="match status" value="2"/>
</dbReference>
<dbReference type="EMBL" id="CP008947">
    <property type="protein sequence ID" value="AII08726.1"/>
    <property type="molecule type" value="Genomic_DNA"/>
</dbReference>
<dbReference type="InterPro" id="IPR050766">
    <property type="entry name" value="Bact_Lucif_Oxidored"/>
</dbReference>
<evidence type="ECO:0000313" key="2">
    <source>
        <dbReference type="EMBL" id="AII08726.1"/>
    </source>
</evidence>
<dbReference type="InterPro" id="IPR011251">
    <property type="entry name" value="Luciferase-like_dom"/>
</dbReference>
<gene>
    <name evidence="2" type="ORF">EP51_30530</name>
</gene>
<reference evidence="2 3" key="1">
    <citation type="submission" date="2014-07" db="EMBL/GenBank/DDBJ databases">
        <title>Genome Sequence of Rhodococcus opacus Strain R7, a Biodegrader of Mono- and Polycyclic Aromatic Hydrocarbons.</title>
        <authorList>
            <person name="Di Gennaro P."/>
            <person name="Zampolli J."/>
            <person name="Presti I."/>
            <person name="Cappelletti M."/>
            <person name="D'Ursi P."/>
            <person name="Orro A."/>
            <person name="Mezzelani A."/>
            <person name="Milanesi L."/>
        </authorList>
    </citation>
    <scope>NUCLEOTIDE SEQUENCE [LARGE SCALE GENOMIC DNA]</scope>
    <source>
        <strain evidence="2 3">R7</strain>
    </source>
</reference>
<organism evidence="2 3">
    <name type="scientific">Rhodococcus opacus</name>
    <name type="common">Nocardia opaca</name>
    <dbReference type="NCBI Taxonomy" id="37919"/>
    <lineage>
        <taxon>Bacteria</taxon>
        <taxon>Bacillati</taxon>
        <taxon>Actinomycetota</taxon>
        <taxon>Actinomycetes</taxon>
        <taxon>Mycobacteriales</taxon>
        <taxon>Nocardiaceae</taxon>
        <taxon>Rhodococcus</taxon>
    </lineage>
</organism>
<dbReference type="GO" id="GO:0005829">
    <property type="term" value="C:cytosol"/>
    <property type="evidence" value="ECO:0007669"/>
    <property type="project" value="TreeGrafter"/>
</dbReference>
<protein>
    <submittedName>
        <fullName evidence="2">F420-dependent oxidoreductase</fullName>
    </submittedName>
</protein>
<dbReference type="Proteomes" id="UP000028488">
    <property type="component" value="Chromosome"/>
</dbReference>